<keyword evidence="3" id="KW-1185">Reference proteome</keyword>
<dbReference type="EMBL" id="JACHLP010000002">
    <property type="protein sequence ID" value="MBB4842920.1"/>
    <property type="molecule type" value="Genomic_DNA"/>
</dbReference>
<dbReference type="Proteomes" id="UP000562027">
    <property type="component" value="Unassembled WGS sequence"/>
</dbReference>
<reference evidence="2 3" key="1">
    <citation type="submission" date="2020-08" db="EMBL/GenBank/DDBJ databases">
        <title>Functional genomics of gut bacteria from endangered species of beetles.</title>
        <authorList>
            <person name="Carlos-Shanley C."/>
        </authorList>
    </citation>
    <scope>NUCLEOTIDE SEQUENCE [LARGE SCALE GENOMIC DNA]</scope>
    <source>
        <strain evidence="2 3">S00239</strain>
    </source>
</reference>
<feature type="region of interest" description="Disordered" evidence="1">
    <location>
        <begin position="1"/>
        <end position="64"/>
    </location>
</feature>
<organism evidence="2 3">
    <name type="scientific">Roseateles oligotrophus</name>
    <dbReference type="NCBI Taxonomy" id="1769250"/>
    <lineage>
        <taxon>Bacteria</taxon>
        <taxon>Pseudomonadati</taxon>
        <taxon>Pseudomonadota</taxon>
        <taxon>Betaproteobacteria</taxon>
        <taxon>Burkholderiales</taxon>
        <taxon>Sphaerotilaceae</taxon>
        <taxon>Roseateles</taxon>
    </lineage>
</organism>
<protein>
    <submittedName>
        <fullName evidence="2">Uncharacterized protein</fullName>
    </submittedName>
</protein>
<feature type="compositionally biased region" description="Pro residues" evidence="1">
    <location>
        <begin position="37"/>
        <end position="54"/>
    </location>
</feature>
<evidence type="ECO:0000256" key="1">
    <source>
        <dbReference type="SAM" id="MobiDB-lite"/>
    </source>
</evidence>
<feature type="compositionally biased region" description="Polar residues" evidence="1">
    <location>
        <begin position="1"/>
        <end position="26"/>
    </location>
</feature>
<comment type="caution">
    <text evidence="2">The sequence shown here is derived from an EMBL/GenBank/DDBJ whole genome shotgun (WGS) entry which is preliminary data.</text>
</comment>
<proteinExistence type="predicted"/>
<gene>
    <name evidence="2" type="ORF">HNP55_001435</name>
</gene>
<dbReference type="AlphaFoldDB" id="A0A840L3Y7"/>
<sequence length="221" mass="22855">MKIHTQLQAPGPAKSSNSGLARSDSSGGRKAVADGPTPAPAPGPAPGPAAPPATPSLSLSGDSYTDSGNVSNKLIKFNVTVPSSLTAADYCLVNKLQGHMKKADGTFHNVRMYGSVVPFNFASEQVDSVDADPIYWSDASQRRNYTAESGGFSATDDPGPPGHSFAKGDEAKVKFHIGLYRTADVPTTTTGTLAAAPISELPWQYSVLADATTGALSHPVL</sequence>
<evidence type="ECO:0000313" key="2">
    <source>
        <dbReference type="EMBL" id="MBB4842920.1"/>
    </source>
</evidence>
<accession>A0A840L3Y7</accession>
<dbReference type="RefSeq" id="WP_184297654.1">
    <property type="nucleotide sequence ID" value="NZ_JACHLP010000002.1"/>
</dbReference>
<evidence type="ECO:0000313" key="3">
    <source>
        <dbReference type="Proteomes" id="UP000562027"/>
    </source>
</evidence>
<name>A0A840L3Y7_9BURK</name>
<feature type="region of interest" description="Disordered" evidence="1">
    <location>
        <begin position="147"/>
        <end position="166"/>
    </location>
</feature>